<dbReference type="Proteomes" id="UP000007431">
    <property type="component" value="Unassembled WGS sequence"/>
</dbReference>
<keyword evidence="3 5" id="KW-0779">Telomere</keyword>
<feature type="compositionally biased region" description="Polar residues" evidence="6">
    <location>
        <begin position="519"/>
        <end position="539"/>
    </location>
</feature>
<comment type="subunit">
    <text evidence="5">Homodimer.</text>
</comment>
<dbReference type="PANTHER" id="PTHR16466:SF6">
    <property type="entry name" value="TELOMERIC REPEAT-BINDING FACTOR 2-INTERACTING PROTEIN 1"/>
    <property type="match status" value="1"/>
</dbReference>
<evidence type="ECO:0000256" key="3">
    <source>
        <dbReference type="ARBA" id="ARBA00022895"/>
    </source>
</evidence>
<dbReference type="Gene3D" id="1.10.10.60">
    <property type="entry name" value="Homeodomain-like"/>
    <property type="match status" value="1"/>
</dbReference>
<evidence type="ECO:0000313" key="8">
    <source>
        <dbReference type="EMBL" id="EFJ03988.1"/>
    </source>
</evidence>
<keyword evidence="4 5" id="KW-0539">Nucleus</keyword>
<feature type="compositionally biased region" description="Basic and acidic residues" evidence="6">
    <location>
        <begin position="443"/>
        <end position="481"/>
    </location>
</feature>
<dbReference type="eggNOG" id="ENOG502RB6U">
    <property type="taxonomic scope" value="Eukaryota"/>
</dbReference>
<dbReference type="GO" id="GO:0031848">
    <property type="term" value="P:protection from non-homologous end joining at telomere"/>
    <property type="evidence" value="ECO:0007669"/>
    <property type="project" value="TreeGrafter"/>
</dbReference>
<evidence type="ECO:0000259" key="7">
    <source>
        <dbReference type="Pfam" id="PF08914"/>
    </source>
</evidence>
<dbReference type="VEuPathDB" id="FungiDB:SCHCODRAFT_02696332"/>
<feature type="compositionally biased region" description="Low complexity" evidence="6">
    <location>
        <begin position="376"/>
        <end position="401"/>
    </location>
</feature>
<dbReference type="GO" id="GO:0010833">
    <property type="term" value="P:telomere maintenance via telomere lengthening"/>
    <property type="evidence" value="ECO:0007669"/>
    <property type="project" value="UniProtKB-UniRule"/>
</dbReference>
<keyword evidence="9" id="KW-1185">Reference proteome</keyword>
<keyword evidence="2 5" id="KW-0158">Chromosome</keyword>
<feature type="compositionally biased region" description="Low complexity" evidence="6">
    <location>
        <begin position="658"/>
        <end position="672"/>
    </location>
</feature>
<evidence type="ECO:0000256" key="6">
    <source>
        <dbReference type="SAM" id="MobiDB-lite"/>
    </source>
</evidence>
<protein>
    <recommendedName>
        <fullName evidence="5">DNA-binding protein RAP1</fullName>
    </recommendedName>
</protein>
<evidence type="ECO:0000256" key="1">
    <source>
        <dbReference type="ARBA" id="ARBA00010467"/>
    </source>
</evidence>
<dbReference type="InterPro" id="IPR015010">
    <property type="entry name" value="TERF2IP_Myb"/>
</dbReference>
<dbReference type="HOGENOM" id="CLU_022955_0_0_1"/>
<dbReference type="InterPro" id="IPR039595">
    <property type="entry name" value="TE2IP/Rap1"/>
</dbReference>
<evidence type="ECO:0000256" key="5">
    <source>
        <dbReference type="RuleBase" id="RU367107"/>
    </source>
</evidence>
<sequence>MEAPRPIFQDENGNAIKFFIQKDLPDDIQRRLQEDIVALGGRVHTKVPISGYVLTAPGTPEEQRLRYCWKQPDRPERFFVPHTYVDACKTSRKLIPQLFIEQGEPMQFHLHSSILNVNMREVISERIRHSGGVPDSPPETARVILADPGDESFKELIRKYEGDPAKYIEAFFWVQKCVEMGAIYYSPTAYKNPGGRKPGDERTNFTEEDERHLCEWLAFKIPYKEAGGRTGNKIYQQLFDLAEHDPQYAWVTRHTWQSWRERYKKHAHRLDRVIESIVEHKKPMLGEKGQYGYVRVDEPKEPKPTPKPRSKRKRARKDSTPEPSQNDGAYGGPVMLSPPNARMASRPPSGPTRAPSGPPRSQPAPAPPQPPPSQPGPAHHAATQPAPRAATQPAPRAAVQPPKRKATDIVDELDSESQWQIRIGDEPPPTWARPRDEDDDELAKEQSPTKRQRIREPSPSRRESEPRSPYKGERQSSRDSQKPASASLPPLENGEIKNDAFVADSQSAGDESQVLVPDSQASVNESQRIQESQGPTKESQVPFDESQRPLDESQKPFAGSQRPFGESQRAFDESQYSQSQPLADGVYLETQSDLVGAQPRDDSQYSWPSFPATQALGNGEQDSQGVGVESQASAINSQPAADSQSKFPAFESQPANDSQSSQPSTGTQSSTTILDNIHATERALRDIAKSFRFTYEEVKEYYDRCHDLARVRMRFQGMREVLRARFGD</sequence>
<dbReference type="KEGG" id="scm:SCHCO_02696332"/>
<feature type="compositionally biased region" description="Pro residues" evidence="6">
    <location>
        <begin position="356"/>
        <end position="375"/>
    </location>
</feature>
<dbReference type="GO" id="GO:0042162">
    <property type="term" value="F:telomeric DNA binding"/>
    <property type="evidence" value="ECO:0007669"/>
    <property type="project" value="TreeGrafter"/>
</dbReference>
<dbReference type="Pfam" id="PF08914">
    <property type="entry name" value="Myb_Rap1"/>
    <property type="match status" value="1"/>
</dbReference>
<dbReference type="EMBL" id="GL377302">
    <property type="protein sequence ID" value="EFJ03988.1"/>
    <property type="molecule type" value="Genomic_DNA"/>
</dbReference>
<comment type="subcellular location">
    <subcellularLocation>
        <location evidence="5">Nucleus</location>
    </subcellularLocation>
    <subcellularLocation>
        <location evidence="5">Chromosome</location>
        <location evidence="5">Telomere</location>
    </subcellularLocation>
</comment>
<gene>
    <name evidence="8" type="ORF">SCHCODRAFT_104453</name>
</gene>
<evidence type="ECO:0000313" key="9">
    <source>
        <dbReference type="Proteomes" id="UP000007431"/>
    </source>
</evidence>
<comment type="similarity">
    <text evidence="1 5">Belongs to the RAP1 family.</text>
</comment>
<dbReference type="PANTHER" id="PTHR16466">
    <property type="entry name" value="TELOMERE REPEAT-BINDING FACTOR 2-INTERACTING PROTEIN 1"/>
    <property type="match status" value="1"/>
</dbReference>
<dbReference type="GeneID" id="9585180"/>
<dbReference type="RefSeq" id="XP_003038890.1">
    <property type="nucleotide sequence ID" value="XM_003038844.1"/>
</dbReference>
<dbReference type="GO" id="GO:0070187">
    <property type="term" value="C:shelterin complex"/>
    <property type="evidence" value="ECO:0007669"/>
    <property type="project" value="TreeGrafter"/>
</dbReference>
<evidence type="ECO:0000256" key="4">
    <source>
        <dbReference type="ARBA" id="ARBA00023242"/>
    </source>
</evidence>
<feature type="compositionally biased region" description="Basic and acidic residues" evidence="6">
    <location>
        <begin position="295"/>
        <end position="304"/>
    </location>
</feature>
<name>D8PKA4_SCHCM</name>
<dbReference type="SUPFAM" id="SSF46689">
    <property type="entry name" value="Homeodomain-like"/>
    <property type="match status" value="1"/>
</dbReference>
<feature type="compositionally biased region" description="Basic residues" evidence="6">
    <location>
        <begin position="306"/>
        <end position="316"/>
    </location>
</feature>
<dbReference type="OrthoDB" id="435460at2759"/>
<dbReference type="OMA" id="QCANNGE"/>
<feature type="compositionally biased region" description="Basic and acidic residues" evidence="6">
    <location>
        <begin position="545"/>
        <end position="554"/>
    </location>
</feature>
<reference evidence="8 9" key="1">
    <citation type="journal article" date="2010" name="Nat. Biotechnol.">
        <title>Genome sequence of the model mushroom Schizophyllum commune.</title>
        <authorList>
            <person name="Ohm R.A."/>
            <person name="de Jong J.F."/>
            <person name="Lugones L.G."/>
            <person name="Aerts A."/>
            <person name="Kothe E."/>
            <person name="Stajich J.E."/>
            <person name="de Vries R.P."/>
            <person name="Record E."/>
            <person name="Levasseur A."/>
            <person name="Baker S.E."/>
            <person name="Bartholomew K.A."/>
            <person name="Coutinho P.M."/>
            <person name="Erdmann S."/>
            <person name="Fowler T.J."/>
            <person name="Gathman A.C."/>
            <person name="Lombard V."/>
            <person name="Henrissat B."/>
            <person name="Knabe N."/>
            <person name="Kuees U."/>
            <person name="Lilly W.W."/>
            <person name="Lindquist E."/>
            <person name="Lucas S."/>
            <person name="Magnuson J.K."/>
            <person name="Piumi F."/>
            <person name="Raudaskoski M."/>
            <person name="Salamov A."/>
            <person name="Schmutz J."/>
            <person name="Schwarze F.W.M.R."/>
            <person name="vanKuyk P.A."/>
            <person name="Horton J.S."/>
            <person name="Grigoriev I.V."/>
            <person name="Woesten H.A.B."/>
        </authorList>
    </citation>
    <scope>NUCLEOTIDE SEQUENCE [LARGE SCALE GENOMIC DNA]</scope>
    <source>
        <strain evidence="9">H4-8 / FGSC 9210</strain>
    </source>
</reference>
<organism evidence="9">
    <name type="scientific">Schizophyllum commune (strain H4-8 / FGSC 9210)</name>
    <name type="common">Split gill fungus</name>
    <dbReference type="NCBI Taxonomy" id="578458"/>
    <lineage>
        <taxon>Eukaryota</taxon>
        <taxon>Fungi</taxon>
        <taxon>Dikarya</taxon>
        <taxon>Basidiomycota</taxon>
        <taxon>Agaricomycotina</taxon>
        <taxon>Agaricomycetes</taxon>
        <taxon>Agaricomycetidae</taxon>
        <taxon>Agaricales</taxon>
        <taxon>Schizophyllaceae</taxon>
        <taxon>Schizophyllum</taxon>
    </lineage>
</organism>
<proteinExistence type="inferred from homology"/>
<evidence type="ECO:0000256" key="2">
    <source>
        <dbReference type="ARBA" id="ARBA00022454"/>
    </source>
</evidence>
<dbReference type="InParanoid" id="D8PKA4"/>
<feature type="domain" description="TERF2-interacting telomeric protein 1 Myb" evidence="7">
    <location>
        <begin position="205"/>
        <end position="268"/>
    </location>
</feature>
<dbReference type="InterPro" id="IPR009057">
    <property type="entry name" value="Homeodomain-like_sf"/>
</dbReference>
<dbReference type="AlphaFoldDB" id="D8PKA4"/>
<dbReference type="CDD" id="cd11655">
    <property type="entry name" value="rap1_myb-like"/>
    <property type="match status" value="1"/>
</dbReference>
<comment type="function">
    <text evidence="5">Involved in the regulation of telomere length, clustering and has a specific role in telomere position effect (TPE).</text>
</comment>
<feature type="compositionally biased region" description="Polar residues" evidence="6">
    <location>
        <begin position="604"/>
        <end position="646"/>
    </location>
</feature>
<feature type="region of interest" description="Disordered" evidence="6">
    <location>
        <begin position="288"/>
        <end position="673"/>
    </location>
</feature>
<accession>D8PKA4</accession>
<feature type="non-terminal residue" evidence="8">
    <location>
        <position position="728"/>
    </location>
</feature>